<gene>
    <name evidence="1" type="ORF">RS86_01922</name>
</gene>
<accession>A0A0F0LJ85</accession>
<keyword evidence="2" id="KW-1185">Reference proteome</keyword>
<evidence type="ECO:0000313" key="1">
    <source>
        <dbReference type="EMBL" id="KJL33262.1"/>
    </source>
</evidence>
<dbReference type="PATRIC" id="fig|582680.6.peg.1989"/>
<dbReference type="Gene3D" id="1.25.40.10">
    <property type="entry name" value="Tetratricopeptide repeat domain"/>
    <property type="match status" value="2"/>
</dbReference>
<dbReference type="EMBL" id="JYIX01000034">
    <property type="protein sequence ID" value="KJL33262.1"/>
    <property type="molecule type" value="Genomic_DNA"/>
</dbReference>
<reference evidence="1 2" key="1">
    <citation type="submission" date="2015-02" db="EMBL/GenBank/DDBJ databases">
        <title>Draft genome sequences of ten Microbacterium spp. with emphasis on heavy metal contaminated environments.</title>
        <authorList>
            <person name="Corretto E."/>
        </authorList>
    </citation>
    <scope>NUCLEOTIDE SEQUENCE [LARGE SCALE GENOMIC DNA]</scope>
    <source>
        <strain evidence="1 2">ARN176</strain>
    </source>
</reference>
<comment type="caution">
    <text evidence="1">The sequence shown here is derived from an EMBL/GenBank/DDBJ whole genome shotgun (WGS) entry which is preliminary data.</text>
</comment>
<name>A0A0F0LJ85_9MICO</name>
<evidence type="ECO:0000313" key="2">
    <source>
        <dbReference type="Proteomes" id="UP000033740"/>
    </source>
</evidence>
<proteinExistence type="predicted"/>
<dbReference type="Proteomes" id="UP000033740">
    <property type="component" value="Unassembled WGS sequence"/>
</dbReference>
<sequence>MAEQKTQLDRLLEEIDRTPWGPQEQALVAEAVALAQEIGDEQLEYQARMRQTASANMGGLTDLMLSSFAWCLAHHDADPARFPADIDNGAADLMWQFKWMASSLRSSPAFSPEQIAAVLDDMEAHYRTAGLGMSGVLMARFEDAHAAGRMDDAERLRVQLEATPRDSHSHCDACGRSQVAGFFADTDRDEDAIRLVEEMLEGGFSCGEEPEHALSVSLLPYLRLGRGEQARAAHLRSYRLAKDNPDLLTAIANSIRFCALSGNEARALTLIERHLPWLAHDALNAQGHFRMLTAIGTALDAVTAAGHGDTPVRGADSPDLERFFGAHGGADGTAWSAAELAAAAWAAAERIGVRFDERDGTDNHARRLQFARTTAGDRYDVPIRSDVFAAPTVDATPTDDEGWYRRVLDLAGYGAAADTLDALAQVIDRVDPDRRAVLTGQRLAALVNLERIEEATELLPDRIQSLRAAGRDAQADVEERFGLALFGTATAADNAALAELFAASADPSGPAALTPAARGDIALTLAFEFGDEDPAAALELSEQAAALFAEAGDARLGHGAEIAAAMALLRAERVDEALARIDALLADPAITRGVRARMLEMRARVHGGRGAFTEGAADADEAGRILAELGSMSRFAGAQMLAGALWEDAEEPEQALARYRVGARLLEQHGGDVAGAKYRVARSMLNSGAVEEAAELFGEVLQLEEADEVPAGSRAMTALMLARALRAAGEGGQAYGAFGYAAELFGEAENPADQALALMNRAQILAQYDERDQAIETLEEAAALVRRAEDAPAAVVEVLHNLGQSYGAQQDPRAFALFDEVEAVARANDADWVVADVTDSRARAMLSAERVDEGVAAALTASDAFAAVGDAQSAGGSALLAARALNGGGRSADAVAAYRAVLDQAADIPPLRQIAALELGDVLQGLGRDAEAGEVRRLAED</sequence>
<protein>
    <submittedName>
        <fullName evidence="1">Uncharacterized protein</fullName>
    </submittedName>
</protein>
<dbReference type="InterPro" id="IPR011990">
    <property type="entry name" value="TPR-like_helical_dom_sf"/>
</dbReference>
<organism evidence="1 2">
    <name type="scientific">Microbacterium azadirachtae</name>
    <dbReference type="NCBI Taxonomy" id="582680"/>
    <lineage>
        <taxon>Bacteria</taxon>
        <taxon>Bacillati</taxon>
        <taxon>Actinomycetota</taxon>
        <taxon>Actinomycetes</taxon>
        <taxon>Micrococcales</taxon>
        <taxon>Microbacteriaceae</taxon>
        <taxon>Microbacterium</taxon>
    </lineage>
</organism>
<dbReference type="RefSeq" id="WP_045272006.1">
    <property type="nucleotide sequence ID" value="NZ_JYIX01000034.1"/>
</dbReference>
<dbReference type="AlphaFoldDB" id="A0A0F0LJ85"/>
<dbReference type="SUPFAM" id="SSF48452">
    <property type="entry name" value="TPR-like"/>
    <property type="match status" value="3"/>
</dbReference>
<dbReference type="STRING" id="582680.RS86_01922"/>